<reference evidence="3" key="1">
    <citation type="submission" date="2021-01" db="EMBL/GenBank/DDBJ databases">
        <title>Modified the classification status of verrucomicrobia.</title>
        <authorList>
            <person name="Feng X."/>
        </authorList>
    </citation>
    <scope>NUCLEOTIDE SEQUENCE</scope>
    <source>
        <strain evidence="3">KCTC 22041</strain>
    </source>
</reference>
<comment type="caution">
    <text evidence="3">The sequence shown here is derived from an EMBL/GenBank/DDBJ whole genome shotgun (WGS) entry which is preliminary data.</text>
</comment>
<feature type="domain" description="DUF5722" evidence="2">
    <location>
        <begin position="142"/>
        <end position="535"/>
    </location>
</feature>
<accession>A0A934S6J1</accession>
<evidence type="ECO:0000313" key="3">
    <source>
        <dbReference type="EMBL" id="MBK1883556.1"/>
    </source>
</evidence>
<keyword evidence="1" id="KW-0732">Signal</keyword>
<gene>
    <name evidence="3" type="ORF">JIN85_14120</name>
</gene>
<dbReference type="InterPro" id="IPR043780">
    <property type="entry name" value="DUF5722"/>
</dbReference>
<sequence length="540" mass="60710">MKHLLLATGLWLMAVPAMANDQVQLEAYLNAPHEAGIERVEVGKDQLMIRGKVPASGRFFLAELPMERSSADSAPLIPLQKIESSPDGTFTLMIPRKAQPFDRLMGRWQIIRQDGAGSVTASAFHYPDQIFCESPPGPEIELKTKKGLGGWTAGRIPGELDDLGIDAVTVNVVLSSLISLTAEEQTEPFAWQGSTYYAREQELAKLDETFKAAAKRGAMVSAILLIPNPARANDPLLKILGHPDADPHGIFAMPNLTTKAGVHLYGAILDLMARRWIRDAAEHGRVHHWIMHNEVDAGWEWTNAGEKSAIEYLELYHRSMRMMDLIARQYDPHSRPLISLTHWWQQPGNPHWYGSKQLLDLLARFNQSEGNFGWGIAFHPYPEDLFEPKTWNDHQSDFTFATAQITPRNLEVLDAYLRQPAFLDHGKIRPVQLSENGFNSRDYSAATLAEQAAGMAFAWKKISKLPSIQTWEYHNWIDNRGEGGLRIGLRKFPDDADDPLGKKPIWHLYQSLGTSEEDRACAPYLKVIGIDSWESIMHAE</sequence>
<dbReference type="Proteomes" id="UP000603141">
    <property type="component" value="Unassembled WGS sequence"/>
</dbReference>
<feature type="chain" id="PRO_5037665898" description="DUF5722 domain-containing protein" evidence="1">
    <location>
        <begin position="20"/>
        <end position="540"/>
    </location>
</feature>
<keyword evidence="4" id="KW-1185">Reference proteome</keyword>
<evidence type="ECO:0000313" key="4">
    <source>
        <dbReference type="Proteomes" id="UP000603141"/>
    </source>
</evidence>
<evidence type="ECO:0000256" key="1">
    <source>
        <dbReference type="SAM" id="SignalP"/>
    </source>
</evidence>
<dbReference type="AlphaFoldDB" id="A0A934S6J1"/>
<dbReference type="RefSeq" id="WP_200271819.1">
    <property type="nucleotide sequence ID" value="NZ_JAENIJ010000023.1"/>
</dbReference>
<organism evidence="3 4">
    <name type="scientific">Luteolibacter pohnpeiensis</name>
    <dbReference type="NCBI Taxonomy" id="454153"/>
    <lineage>
        <taxon>Bacteria</taxon>
        <taxon>Pseudomonadati</taxon>
        <taxon>Verrucomicrobiota</taxon>
        <taxon>Verrucomicrobiia</taxon>
        <taxon>Verrucomicrobiales</taxon>
        <taxon>Verrucomicrobiaceae</taxon>
        <taxon>Luteolibacter</taxon>
    </lineage>
</organism>
<protein>
    <recommendedName>
        <fullName evidence="2">DUF5722 domain-containing protein</fullName>
    </recommendedName>
</protein>
<dbReference type="EMBL" id="JAENIJ010000023">
    <property type="protein sequence ID" value="MBK1883556.1"/>
    <property type="molecule type" value="Genomic_DNA"/>
</dbReference>
<evidence type="ECO:0000259" key="2">
    <source>
        <dbReference type="Pfam" id="PF18989"/>
    </source>
</evidence>
<name>A0A934S6J1_9BACT</name>
<dbReference type="SUPFAM" id="SSF51445">
    <property type="entry name" value="(Trans)glycosidases"/>
    <property type="match status" value="1"/>
</dbReference>
<dbReference type="InterPro" id="IPR017853">
    <property type="entry name" value="GH"/>
</dbReference>
<proteinExistence type="predicted"/>
<dbReference type="Gene3D" id="3.20.20.80">
    <property type="entry name" value="Glycosidases"/>
    <property type="match status" value="1"/>
</dbReference>
<dbReference type="Pfam" id="PF18989">
    <property type="entry name" value="DUF5722"/>
    <property type="match status" value="1"/>
</dbReference>
<feature type="signal peptide" evidence="1">
    <location>
        <begin position="1"/>
        <end position="19"/>
    </location>
</feature>